<dbReference type="EC" id="2.5.1.3" evidence="9"/>
<dbReference type="CDD" id="cd00564">
    <property type="entry name" value="TMP_TenI"/>
    <property type="match status" value="1"/>
</dbReference>
<dbReference type="NCBIfam" id="TIGR00693">
    <property type="entry name" value="thiE"/>
    <property type="match status" value="1"/>
</dbReference>
<dbReference type="Gene3D" id="3.20.20.70">
    <property type="entry name" value="Aldolase class I"/>
    <property type="match status" value="1"/>
</dbReference>
<dbReference type="InterPro" id="IPR036206">
    <property type="entry name" value="ThiamineP_synth_sf"/>
</dbReference>
<comment type="function">
    <text evidence="9">Condenses 4-methyl-5-(beta-hydroxyethyl)thiazole monophosphate (THZ-P) and 2-methyl-4-amino-5-hydroxymethyl pyrimidine pyrophosphate (HMP-PP) to form thiamine monophosphate (TMP).</text>
</comment>
<evidence type="ECO:0000313" key="14">
    <source>
        <dbReference type="Proteomes" id="UP000000310"/>
    </source>
</evidence>
<comment type="cofactor">
    <cofactor evidence="9">
        <name>Mg(2+)</name>
        <dbReference type="ChEBI" id="CHEBI:18420"/>
    </cofactor>
    <text evidence="9">Binds 1 Mg(2+) ion per subunit.</text>
</comment>
<keyword evidence="3 9" id="KW-0479">Metal-binding</keyword>
<feature type="binding site" evidence="9">
    <location>
        <position position="104"/>
    </location>
    <ligand>
        <name>4-amino-2-methyl-5-(diphosphooxymethyl)pyrimidine</name>
        <dbReference type="ChEBI" id="CHEBI:57841"/>
    </ligand>
</feature>
<reference evidence="14" key="2">
    <citation type="submission" date="2011-02" db="EMBL/GenBank/DDBJ databases">
        <title>The complete genome of Pedobacter saltans DSM 12145.</title>
        <authorList>
            <consortium name="US DOE Joint Genome Institute (JGI-PGF)"/>
            <person name="Lucas S."/>
            <person name="Copeland A."/>
            <person name="Lapidus A."/>
            <person name="Bruce D."/>
            <person name="Goodwin L."/>
            <person name="Pitluck S."/>
            <person name="Kyrpides N."/>
            <person name="Mavromatis K."/>
            <person name="Pagani I."/>
            <person name="Ivanova N."/>
            <person name="Ovchinnikova G."/>
            <person name="Lu M."/>
            <person name="Detter J.C."/>
            <person name="Han C."/>
            <person name="Land M."/>
            <person name="Hauser L."/>
            <person name="Markowitz V."/>
            <person name="Cheng J.-F."/>
            <person name="Hugenholtz P."/>
            <person name="Woyke T."/>
            <person name="Wu D."/>
            <person name="Tindall B."/>
            <person name="Pomrenke H.G."/>
            <person name="Brambilla E."/>
            <person name="Klenk H.-P."/>
            <person name="Eisen J.A."/>
        </authorList>
    </citation>
    <scope>NUCLEOTIDE SEQUENCE [LARGE SCALE GENOMIC DNA]</scope>
    <source>
        <strain evidence="14">ATCC 51119 / DSM 12145 / JCM 21818 / LMG 10337 / NBRC 100064 / NCIMB 13643</strain>
    </source>
</reference>
<reference evidence="13 14" key="1">
    <citation type="journal article" date="2011" name="Stand. Genomic Sci.">
        <title>Complete genome sequence of the gliding, heparinolytic Pedobacter saltans type strain (113).</title>
        <authorList>
            <person name="Liolios K."/>
            <person name="Sikorski J."/>
            <person name="Lu M."/>
            <person name="Nolan M."/>
            <person name="Lapidus A."/>
            <person name="Lucas S."/>
            <person name="Hammon N."/>
            <person name="Deshpande S."/>
            <person name="Cheng J.F."/>
            <person name="Tapia R."/>
            <person name="Han C."/>
            <person name="Goodwin L."/>
            <person name="Pitluck S."/>
            <person name="Huntemann M."/>
            <person name="Ivanova N."/>
            <person name="Pagani I."/>
            <person name="Mavromatis K."/>
            <person name="Ovchinikova G."/>
            <person name="Pati A."/>
            <person name="Chen A."/>
            <person name="Palaniappan K."/>
            <person name="Land M."/>
            <person name="Hauser L."/>
            <person name="Brambilla E.M."/>
            <person name="Kotsyurbenko O."/>
            <person name="Rohde M."/>
            <person name="Tindall B.J."/>
            <person name="Abt B."/>
            <person name="Goker M."/>
            <person name="Detter J.C."/>
            <person name="Woyke T."/>
            <person name="Bristow J."/>
            <person name="Eisen J.A."/>
            <person name="Markowitz V."/>
            <person name="Hugenholtz P."/>
            <person name="Klenk H.P."/>
            <person name="Kyrpides N.C."/>
        </authorList>
    </citation>
    <scope>NUCLEOTIDE SEQUENCE [LARGE SCALE GENOMIC DNA]</scope>
    <source>
        <strain evidence="14">ATCC 51119 / DSM 12145 / JCM 21818 / LMG 10337 / NBRC 100064 / NCIMB 13643</strain>
    </source>
</reference>
<feature type="binding site" evidence="9">
    <location>
        <position position="65"/>
    </location>
    <ligand>
        <name>4-amino-2-methyl-5-(diphosphooxymethyl)pyrimidine</name>
        <dbReference type="ChEBI" id="CHEBI:57841"/>
    </ligand>
</feature>
<dbReference type="GO" id="GO:0004789">
    <property type="term" value="F:thiamine-phosphate diphosphorylase activity"/>
    <property type="evidence" value="ECO:0007669"/>
    <property type="project" value="UniProtKB-UniRule"/>
</dbReference>
<dbReference type="Pfam" id="PF02581">
    <property type="entry name" value="TMP-TENI"/>
    <property type="match status" value="1"/>
</dbReference>
<comment type="catalytic activity">
    <reaction evidence="8 9 10">
        <text>2-[(2R,5Z)-2-carboxy-4-methylthiazol-5(2H)-ylidene]ethyl phosphate + 4-amino-2-methyl-5-(diphosphooxymethyl)pyrimidine + 2 H(+) = thiamine phosphate + CO2 + diphosphate</text>
        <dbReference type="Rhea" id="RHEA:47844"/>
        <dbReference type="ChEBI" id="CHEBI:15378"/>
        <dbReference type="ChEBI" id="CHEBI:16526"/>
        <dbReference type="ChEBI" id="CHEBI:33019"/>
        <dbReference type="ChEBI" id="CHEBI:37575"/>
        <dbReference type="ChEBI" id="CHEBI:57841"/>
        <dbReference type="ChEBI" id="CHEBI:62899"/>
        <dbReference type="EC" id="2.5.1.3"/>
    </reaction>
</comment>
<dbReference type="PANTHER" id="PTHR20857">
    <property type="entry name" value="THIAMINE-PHOSPHATE PYROPHOSPHORYLASE"/>
    <property type="match status" value="1"/>
</dbReference>
<evidence type="ECO:0000256" key="1">
    <source>
        <dbReference type="ARBA" id="ARBA00005165"/>
    </source>
</evidence>
<feature type="binding site" evidence="9">
    <location>
        <position position="85"/>
    </location>
    <ligand>
        <name>Mg(2+)</name>
        <dbReference type="ChEBI" id="CHEBI:18420"/>
    </ligand>
</feature>
<keyword evidence="4 9" id="KW-0460">Magnesium</keyword>
<evidence type="ECO:0000256" key="5">
    <source>
        <dbReference type="ARBA" id="ARBA00022977"/>
    </source>
</evidence>
<dbReference type="InterPro" id="IPR034291">
    <property type="entry name" value="TMP_synthase"/>
</dbReference>
<evidence type="ECO:0000256" key="11">
    <source>
        <dbReference type="RuleBase" id="RU004253"/>
    </source>
</evidence>
<evidence type="ECO:0000256" key="10">
    <source>
        <dbReference type="RuleBase" id="RU003826"/>
    </source>
</evidence>
<evidence type="ECO:0000256" key="4">
    <source>
        <dbReference type="ARBA" id="ARBA00022842"/>
    </source>
</evidence>
<feature type="binding site" evidence="9">
    <location>
        <position position="166"/>
    </location>
    <ligand>
        <name>2-[(2R,5Z)-2-carboxy-4-methylthiazol-5(2H)-ylidene]ethyl phosphate</name>
        <dbReference type="ChEBI" id="CHEBI:62899"/>
    </ligand>
</feature>
<feature type="binding site" evidence="9">
    <location>
        <position position="133"/>
    </location>
    <ligand>
        <name>4-amino-2-methyl-5-(diphosphooxymethyl)pyrimidine</name>
        <dbReference type="ChEBI" id="CHEBI:57841"/>
    </ligand>
</feature>
<dbReference type="HAMAP" id="MF_00097">
    <property type="entry name" value="TMP_synthase"/>
    <property type="match status" value="1"/>
</dbReference>
<dbReference type="SUPFAM" id="SSF51391">
    <property type="entry name" value="Thiamin phosphate synthase"/>
    <property type="match status" value="1"/>
</dbReference>
<dbReference type="GO" id="GO:0009228">
    <property type="term" value="P:thiamine biosynthetic process"/>
    <property type="evidence" value="ECO:0007669"/>
    <property type="project" value="UniProtKB-KW"/>
</dbReference>
<comment type="similarity">
    <text evidence="9 10">Belongs to the thiamine-phosphate synthase family.</text>
</comment>
<dbReference type="eggNOG" id="COG0352">
    <property type="taxonomic scope" value="Bacteria"/>
</dbReference>
<protein>
    <recommendedName>
        <fullName evidence="9">Thiamine-phosphate synthase</fullName>
        <shortName evidence="9">TP synthase</shortName>
        <shortName evidence="9">TPS</shortName>
        <ecNumber evidence="9">2.5.1.3</ecNumber>
    </recommendedName>
    <alternativeName>
        <fullName evidence="9">Thiamine-phosphate pyrophosphorylase</fullName>
        <shortName evidence="9">TMP pyrophosphorylase</shortName>
        <shortName evidence="9">TMP-PPase</shortName>
    </alternativeName>
</protein>
<dbReference type="STRING" id="762903.Pedsa_1382"/>
<dbReference type="OrthoDB" id="9812206at2"/>
<proteinExistence type="inferred from homology"/>
<dbReference type="HOGENOM" id="CLU_018272_3_2_10"/>
<dbReference type="RefSeq" id="WP_013632447.1">
    <property type="nucleotide sequence ID" value="NC_015177.1"/>
</dbReference>
<gene>
    <name evidence="9" type="primary">thiE</name>
    <name evidence="13" type="ordered locus">Pedsa_1382</name>
</gene>
<dbReference type="PANTHER" id="PTHR20857:SF15">
    <property type="entry name" value="THIAMINE-PHOSPHATE SYNTHASE"/>
    <property type="match status" value="1"/>
</dbReference>
<comment type="catalytic activity">
    <reaction evidence="7 9 10">
        <text>2-(2-carboxy-4-methylthiazol-5-yl)ethyl phosphate + 4-amino-2-methyl-5-(diphosphooxymethyl)pyrimidine + 2 H(+) = thiamine phosphate + CO2 + diphosphate</text>
        <dbReference type="Rhea" id="RHEA:47848"/>
        <dbReference type="ChEBI" id="CHEBI:15378"/>
        <dbReference type="ChEBI" id="CHEBI:16526"/>
        <dbReference type="ChEBI" id="CHEBI:33019"/>
        <dbReference type="ChEBI" id="CHEBI:37575"/>
        <dbReference type="ChEBI" id="CHEBI:57841"/>
        <dbReference type="ChEBI" id="CHEBI:62890"/>
        <dbReference type="EC" id="2.5.1.3"/>
    </reaction>
</comment>
<dbReference type="Proteomes" id="UP000000310">
    <property type="component" value="Chromosome"/>
</dbReference>
<comment type="caution">
    <text evidence="9">Lacks conserved residue(s) required for the propagation of feature annotation.</text>
</comment>
<organism evidence="13 14">
    <name type="scientific">Pseudopedobacter saltans (strain ATCC 51119 / DSM 12145 / JCM 21818 / CCUG 39354 / LMG 10337 / NBRC 100064 / NCIMB 13643)</name>
    <name type="common">Pedobacter saltans</name>
    <dbReference type="NCBI Taxonomy" id="762903"/>
    <lineage>
        <taxon>Bacteria</taxon>
        <taxon>Pseudomonadati</taxon>
        <taxon>Bacteroidota</taxon>
        <taxon>Sphingobacteriia</taxon>
        <taxon>Sphingobacteriales</taxon>
        <taxon>Sphingobacteriaceae</taxon>
        <taxon>Pseudopedobacter</taxon>
    </lineage>
</organism>
<feature type="domain" description="Thiamine phosphate synthase/TenI" evidence="12">
    <location>
        <begin position="14"/>
        <end position="186"/>
    </location>
</feature>
<evidence type="ECO:0000256" key="6">
    <source>
        <dbReference type="ARBA" id="ARBA00047334"/>
    </source>
</evidence>
<dbReference type="AlphaFoldDB" id="F0SEQ8"/>
<evidence type="ECO:0000256" key="8">
    <source>
        <dbReference type="ARBA" id="ARBA00047883"/>
    </source>
</evidence>
<keyword evidence="14" id="KW-1185">Reference proteome</keyword>
<evidence type="ECO:0000256" key="7">
    <source>
        <dbReference type="ARBA" id="ARBA00047851"/>
    </source>
</evidence>
<dbReference type="InterPro" id="IPR022998">
    <property type="entry name" value="ThiamineP_synth_TenI"/>
</dbReference>
<dbReference type="EMBL" id="CP002545">
    <property type="protein sequence ID" value="ADY51948.1"/>
    <property type="molecule type" value="Genomic_DNA"/>
</dbReference>
<keyword evidence="2 9" id="KW-0808">Transferase</keyword>
<accession>F0SEQ8</accession>
<feature type="binding site" evidence="9">
    <location>
        <begin position="130"/>
        <end position="132"/>
    </location>
    <ligand>
        <name>2-[(2R,5Z)-2-carboxy-4-methylthiazol-5(2H)-ylidene]ethyl phosphate</name>
        <dbReference type="ChEBI" id="CHEBI:62899"/>
    </ligand>
</feature>
<evidence type="ECO:0000256" key="9">
    <source>
        <dbReference type="HAMAP-Rule" id="MF_00097"/>
    </source>
</evidence>
<comment type="catalytic activity">
    <reaction evidence="6 9 10">
        <text>4-methyl-5-(2-phosphooxyethyl)-thiazole + 4-amino-2-methyl-5-(diphosphooxymethyl)pyrimidine + H(+) = thiamine phosphate + diphosphate</text>
        <dbReference type="Rhea" id="RHEA:22328"/>
        <dbReference type="ChEBI" id="CHEBI:15378"/>
        <dbReference type="ChEBI" id="CHEBI:33019"/>
        <dbReference type="ChEBI" id="CHEBI:37575"/>
        <dbReference type="ChEBI" id="CHEBI:57841"/>
        <dbReference type="ChEBI" id="CHEBI:58296"/>
        <dbReference type="EC" id="2.5.1.3"/>
    </reaction>
</comment>
<name>F0SEQ8_PSESL</name>
<evidence type="ECO:0000256" key="3">
    <source>
        <dbReference type="ARBA" id="ARBA00022723"/>
    </source>
</evidence>
<comment type="pathway">
    <text evidence="1 9 11">Cofactor biosynthesis; thiamine diphosphate biosynthesis; thiamine phosphate from 4-amino-2-methyl-5-diphosphomethylpyrimidine and 4-methyl-5-(2-phosphoethyl)-thiazole: step 1/1.</text>
</comment>
<dbReference type="UniPathway" id="UPA00060">
    <property type="reaction ID" value="UER00141"/>
</dbReference>
<dbReference type="GO" id="GO:0000287">
    <property type="term" value="F:magnesium ion binding"/>
    <property type="evidence" value="ECO:0007669"/>
    <property type="project" value="UniProtKB-UniRule"/>
</dbReference>
<evidence type="ECO:0000313" key="13">
    <source>
        <dbReference type="EMBL" id="ADY51948.1"/>
    </source>
</evidence>
<dbReference type="GO" id="GO:0009229">
    <property type="term" value="P:thiamine diphosphate biosynthetic process"/>
    <property type="evidence" value="ECO:0007669"/>
    <property type="project" value="UniProtKB-UniRule"/>
</dbReference>
<keyword evidence="5 9" id="KW-0784">Thiamine biosynthesis</keyword>
<feature type="binding site" evidence="9">
    <location>
        <begin position="33"/>
        <end position="37"/>
    </location>
    <ligand>
        <name>4-amino-2-methyl-5-(diphosphooxymethyl)pyrimidine</name>
        <dbReference type="ChEBI" id="CHEBI:57841"/>
    </ligand>
</feature>
<dbReference type="KEGG" id="psn:Pedsa_1382"/>
<dbReference type="InterPro" id="IPR013785">
    <property type="entry name" value="Aldolase_TIM"/>
</dbReference>
<evidence type="ECO:0000259" key="12">
    <source>
        <dbReference type="Pfam" id="PF02581"/>
    </source>
</evidence>
<evidence type="ECO:0000256" key="2">
    <source>
        <dbReference type="ARBA" id="ARBA00022679"/>
    </source>
</evidence>
<feature type="binding site" evidence="9">
    <location>
        <position position="66"/>
    </location>
    <ligand>
        <name>Mg(2+)</name>
        <dbReference type="ChEBI" id="CHEBI:18420"/>
    </ligand>
</feature>
<dbReference type="NCBIfam" id="NF000736">
    <property type="entry name" value="PRK00043.2-3"/>
    <property type="match status" value="1"/>
</dbReference>
<dbReference type="GO" id="GO:0005737">
    <property type="term" value="C:cytoplasm"/>
    <property type="evidence" value="ECO:0007669"/>
    <property type="project" value="TreeGrafter"/>
</dbReference>
<sequence length="205" mass="22586">MISKIQYISQPDSRGSHITNVQKALDAGCTWIQLRIKNKPLDWVYREAESAKVLCKSYQSRLIINDFIQLAKDLDSDGVHLGLQDGSVTVAREILGWDKIIGGTANTFDDVVKRSGEQVDYIGLGPYAFTQTKEKLSPILGLLSYEQILAQMKVSGINIPIIAIGGIQIKDMRALSKLGIYGFAISGLLNSLSNPEDIFGMLLKQ</sequence>